<evidence type="ECO:0000313" key="2">
    <source>
        <dbReference type="EMBL" id="CAB4538518.1"/>
    </source>
</evidence>
<dbReference type="EMBL" id="CAEZSE010000128">
    <property type="protein sequence ID" value="CAB4538518.1"/>
    <property type="molecule type" value="Genomic_DNA"/>
</dbReference>
<protein>
    <submittedName>
        <fullName evidence="2">Unannotated protein</fullName>
    </submittedName>
</protein>
<accession>A0A6J6BK06</accession>
<gene>
    <name evidence="2" type="ORF">UFOPK1353_00794</name>
    <name evidence="3" type="ORF">UFOPK1826_00140</name>
    <name evidence="4" type="ORF">UFOPK2292_00506</name>
    <name evidence="5" type="ORF">UFOPK4020_00905</name>
    <name evidence="6" type="ORF">UFOPK4345_00077</name>
</gene>
<dbReference type="EMBL" id="CAFBOV010000179">
    <property type="protein sequence ID" value="CAB5002540.1"/>
    <property type="molecule type" value="Genomic_DNA"/>
</dbReference>
<evidence type="ECO:0000256" key="1">
    <source>
        <dbReference type="SAM" id="Phobius"/>
    </source>
</evidence>
<proteinExistence type="predicted"/>
<evidence type="ECO:0000313" key="6">
    <source>
        <dbReference type="EMBL" id="CAB5058203.1"/>
    </source>
</evidence>
<evidence type="ECO:0000313" key="4">
    <source>
        <dbReference type="EMBL" id="CAB4664967.1"/>
    </source>
</evidence>
<evidence type="ECO:0000313" key="5">
    <source>
        <dbReference type="EMBL" id="CAB5002540.1"/>
    </source>
</evidence>
<sequence length="120" mass="13263">MSADLIHTLELAGGCIAFGLLVIRFSRRRKISFRYTTGWLLICALGVFASLLLPLMTPLATWLQLSPIALLIAITAVGVALLFLQLTVSISGNQRRVDSLTQETALLREKLERLQANKKK</sequence>
<evidence type="ECO:0000313" key="3">
    <source>
        <dbReference type="EMBL" id="CAB4592379.1"/>
    </source>
</evidence>
<dbReference type="Pfam" id="PF10066">
    <property type="entry name" value="DUF2304"/>
    <property type="match status" value="1"/>
</dbReference>
<keyword evidence="1" id="KW-0472">Membrane</keyword>
<dbReference type="AlphaFoldDB" id="A0A6J6BK06"/>
<dbReference type="InterPro" id="IPR019277">
    <property type="entry name" value="DUF2304"/>
</dbReference>
<feature type="transmembrane region" description="Helical" evidence="1">
    <location>
        <begin position="6"/>
        <end position="25"/>
    </location>
</feature>
<dbReference type="EMBL" id="CAEZWU010000056">
    <property type="protein sequence ID" value="CAB4664967.1"/>
    <property type="molecule type" value="Genomic_DNA"/>
</dbReference>
<reference evidence="2" key="1">
    <citation type="submission" date="2020-05" db="EMBL/GenBank/DDBJ databases">
        <authorList>
            <person name="Chiriac C."/>
            <person name="Salcher M."/>
            <person name="Ghai R."/>
            <person name="Kavagutti S V."/>
        </authorList>
    </citation>
    <scope>NUCLEOTIDE SEQUENCE</scope>
</reference>
<dbReference type="EMBL" id="CAFBQV010000005">
    <property type="protein sequence ID" value="CAB5058203.1"/>
    <property type="molecule type" value="Genomic_DNA"/>
</dbReference>
<keyword evidence="1" id="KW-0812">Transmembrane</keyword>
<feature type="transmembrane region" description="Helical" evidence="1">
    <location>
        <begin position="68"/>
        <end position="88"/>
    </location>
</feature>
<name>A0A6J6BK06_9ZZZZ</name>
<organism evidence="2">
    <name type="scientific">freshwater metagenome</name>
    <dbReference type="NCBI Taxonomy" id="449393"/>
    <lineage>
        <taxon>unclassified sequences</taxon>
        <taxon>metagenomes</taxon>
        <taxon>ecological metagenomes</taxon>
    </lineage>
</organism>
<feature type="transmembrane region" description="Helical" evidence="1">
    <location>
        <begin position="37"/>
        <end position="56"/>
    </location>
</feature>
<keyword evidence="1" id="KW-1133">Transmembrane helix</keyword>
<dbReference type="EMBL" id="CAEZUN010000010">
    <property type="protein sequence ID" value="CAB4592379.1"/>
    <property type="molecule type" value="Genomic_DNA"/>
</dbReference>